<accession>A0AAJ3FCM7</accession>
<sequence>MKYCKKCILSDNFFSVKIEENGLCNYCNGNSANSTKVLDMGIKPSGREYDVVLAYSGGKDSTYTLYLLRKKYKVNVLAIVFDNGFLSEETYSNIKNVCANLDVDYEIISPSKKKLNSIFKYALHDDTLPLKSLERASSICTYCISLVKMAVYREAILKKIPYIAFGWTPGQINLGKQIVKLGPSIIKANFSMIRKNIIEKFGDDYKSIVLADDVVDNNLESIPSLFYPFVDEKYSEEKIINIISKIGWKRPTETDSNSTNCLLNTYAIFKHKEKYGFHPYALELATMVRNGLMKREEAMKRIMQDEDPEIVCWVEKILENEYTE</sequence>
<gene>
    <name evidence="1" type="ORF">G4993_03800</name>
</gene>
<evidence type="ECO:0000313" key="1">
    <source>
        <dbReference type="EMBL" id="NSI57524.1"/>
    </source>
</evidence>
<dbReference type="EMBL" id="JAAIRV010000004">
    <property type="protein sequence ID" value="NSI57524.1"/>
    <property type="molecule type" value="Genomic_DNA"/>
</dbReference>
<proteinExistence type="predicted"/>
<comment type="caution">
    <text evidence="1">The sequence shown here is derived from an EMBL/GenBank/DDBJ whole genome shotgun (WGS) entry which is preliminary data.</text>
</comment>
<organism evidence="1 2">
    <name type="scientific">Mediterraneibacter gnavus</name>
    <name type="common">Ruminococcus gnavus</name>
    <dbReference type="NCBI Taxonomy" id="33038"/>
    <lineage>
        <taxon>Bacteria</taxon>
        <taxon>Bacillati</taxon>
        <taxon>Bacillota</taxon>
        <taxon>Clostridia</taxon>
        <taxon>Lachnospirales</taxon>
        <taxon>Lachnospiraceae</taxon>
        <taxon>Mediterraneibacter</taxon>
    </lineage>
</organism>
<dbReference type="InterPro" id="IPR018317">
    <property type="entry name" value="QueC"/>
</dbReference>
<dbReference type="Pfam" id="PF06508">
    <property type="entry name" value="QueC"/>
    <property type="match status" value="1"/>
</dbReference>
<dbReference type="Gene3D" id="3.40.50.620">
    <property type="entry name" value="HUPs"/>
    <property type="match status" value="1"/>
</dbReference>
<evidence type="ECO:0000313" key="2">
    <source>
        <dbReference type="Proteomes" id="UP001296580"/>
    </source>
</evidence>
<protein>
    <recommendedName>
        <fullName evidence="3">ATPase</fullName>
    </recommendedName>
</protein>
<dbReference type="SUPFAM" id="SSF52402">
    <property type="entry name" value="Adenine nucleotide alpha hydrolases-like"/>
    <property type="match status" value="1"/>
</dbReference>
<dbReference type="AlphaFoldDB" id="A0AAJ3FCM7"/>
<reference evidence="1" key="2">
    <citation type="submission" date="2020-02" db="EMBL/GenBank/DDBJ databases">
        <authorList>
            <person name="Littmann E."/>
            <person name="Sorbara M."/>
        </authorList>
    </citation>
    <scope>NUCLEOTIDE SEQUENCE</scope>
    <source>
        <strain evidence="1">MSK.15.32</strain>
    </source>
</reference>
<evidence type="ECO:0008006" key="3">
    <source>
        <dbReference type="Google" id="ProtNLM"/>
    </source>
</evidence>
<name>A0AAJ3FCM7_MEDGN</name>
<dbReference type="InterPro" id="IPR014729">
    <property type="entry name" value="Rossmann-like_a/b/a_fold"/>
</dbReference>
<reference evidence="1" key="1">
    <citation type="journal article" date="2020" name="Cell Host Microbe">
        <title>Functional and Genomic Variation between Human-Derived Isolates of Lachnospiraceae Reveals Inter- and Intra-Species Diversity.</title>
        <authorList>
            <person name="Sorbara M.T."/>
            <person name="Littmann E.R."/>
            <person name="Fontana E."/>
            <person name="Moody T.U."/>
            <person name="Kohout C.E."/>
            <person name="Gjonbalaj M."/>
            <person name="Eaton V."/>
            <person name="Seok R."/>
            <person name="Leiner I.M."/>
            <person name="Pamer E.G."/>
        </authorList>
    </citation>
    <scope>NUCLEOTIDE SEQUENCE</scope>
    <source>
        <strain evidence="1">MSK.15.32</strain>
    </source>
</reference>
<dbReference type="PANTHER" id="PTHR43169">
    <property type="entry name" value="EXSB FAMILY PROTEIN"/>
    <property type="match status" value="1"/>
</dbReference>
<dbReference type="InterPro" id="IPR052188">
    <property type="entry name" value="Ni-pincer_cofactor_biosynth"/>
</dbReference>
<dbReference type="Proteomes" id="UP001296580">
    <property type="component" value="Unassembled WGS sequence"/>
</dbReference>
<dbReference type="RefSeq" id="WP_173877942.1">
    <property type="nucleotide sequence ID" value="NZ_JAAIMR010000004.1"/>
</dbReference>
<dbReference type="PANTHER" id="PTHR43169:SF3">
    <property type="entry name" value="ATPASE, PP-LOOP SUPERFAMILY-RELATED"/>
    <property type="match status" value="1"/>
</dbReference>